<name>A0A2A2EVF8_9GAMM</name>
<dbReference type="NCBIfam" id="TIGR00225">
    <property type="entry name" value="prc"/>
    <property type="match status" value="1"/>
</dbReference>
<dbReference type="OrthoDB" id="9812068at2"/>
<dbReference type="Gene3D" id="3.90.226.10">
    <property type="entry name" value="2-enoyl-CoA Hydratase, Chain A, domain 1"/>
    <property type="match status" value="1"/>
</dbReference>
<feature type="chain" id="PRO_5012606908" evidence="7">
    <location>
        <begin position="28"/>
        <end position="477"/>
    </location>
</feature>
<feature type="region of interest" description="Disordered" evidence="6">
    <location>
        <begin position="28"/>
        <end position="55"/>
    </location>
</feature>
<keyword evidence="7" id="KW-0732">Signal</keyword>
<dbReference type="PANTHER" id="PTHR32060:SF30">
    <property type="entry name" value="CARBOXY-TERMINAL PROCESSING PROTEASE CTPA"/>
    <property type="match status" value="1"/>
</dbReference>
<dbReference type="AlphaFoldDB" id="A0A2A2EVF8"/>
<feature type="compositionally biased region" description="Acidic residues" evidence="6">
    <location>
        <begin position="424"/>
        <end position="434"/>
    </location>
</feature>
<evidence type="ECO:0000256" key="1">
    <source>
        <dbReference type="ARBA" id="ARBA00009179"/>
    </source>
</evidence>
<dbReference type="Pfam" id="PF22694">
    <property type="entry name" value="CtpB_N-like"/>
    <property type="match status" value="1"/>
</dbReference>
<keyword evidence="10" id="KW-1185">Reference proteome</keyword>
<keyword evidence="3 5" id="KW-0378">Hydrolase</keyword>
<dbReference type="CDD" id="cd07560">
    <property type="entry name" value="Peptidase_S41_CPP"/>
    <property type="match status" value="1"/>
</dbReference>
<reference evidence="9 10" key="1">
    <citation type="submission" date="2017-08" db="EMBL/GenBank/DDBJ databases">
        <title>Halovibrio sewagensis sp. nov., isolated from wastewater of high salinity.</title>
        <authorList>
            <person name="Dong X."/>
            <person name="Zhang G."/>
        </authorList>
    </citation>
    <scope>NUCLEOTIDE SEQUENCE [LARGE SCALE GENOMIC DNA]</scope>
    <source>
        <strain evidence="9 10">YL5-2</strain>
    </source>
</reference>
<sequence length="477" mass="51322">MRHSSRNPVTTIALSLVLTLTALPGVAAEPMEGDDDTPTRNIDKEPPVNGQTSELEVQLADPEKQLPLDELRKFTEVFERIKRGYVEEVSDKELLNKAIDGMLSGLDPHSAYLKPEAFSQLEESTSGEFGGLGIEVGMEDGFVRVISPIDGTPAQEAGIQAGDLIIEIDGTPVKGMSLEEAVKEMRGEPGSEITLSIGRDGESSPIEVTIERAIIEVDSVRSSMLEPGYGYIRISQFQQNTGEEFKAAYEDLVSSHGDELDGIVLDLRNNPGGVLEAAVDVADSLIDEGRIVYTKGRIESSQLSFEASAGGIAENVPIVALINSGSASASEILAGALQDQRRAVIMGTKSFGKGSVQTVMPLGDNHGIKLTTARYYTPDGRSIQAKGIEPDIEVRPAELRDVEAARRFSEADLPGHLENGQTGESEDASSDDKEEEAKRKDYQLRSALNLLKGMRILTPEQGRVPETASEGDNGEAE</sequence>
<dbReference type="SUPFAM" id="SSF50156">
    <property type="entry name" value="PDZ domain-like"/>
    <property type="match status" value="1"/>
</dbReference>
<feature type="compositionally biased region" description="Basic and acidic residues" evidence="6">
    <location>
        <begin position="37"/>
        <end position="46"/>
    </location>
</feature>
<dbReference type="GO" id="GO:0007165">
    <property type="term" value="P:signal transduction"/>
    <property type="evidence" value="ECO:0007669"/>
    <property type="project" value="TreeGrafter"/>
</dbReference>
<dbReference type="GO" id="GO:0008236">
    <property type="term" value="F:serine-type peptidase activity"/>
    <property type="evidence" value="ECO:0007669"/>
    <property type="project" value="UniProtKB-KW"/>
</dbReference>
<evidence type="ECO:0000256" key="6">
    <source>
        <dbReference type="SAM" id="MobiDB-lite"/>
    </source>
</evidence>
<feature type="domain" description="PDZ" evidence="8">
    <location>
        <begin position="118"/>
        <end position="186"/>
    </location>
</feature>
<dbReference type="InterPro" id="IPR055210">
    <property type="entry name" value="CtpA/B_N"/>
</dbReference>
<gene>
    <name evidence="9" type="ORF">CK501_15775</name>
</gene>
<organism evidence="9 10">
    <name type="scientific">Halovibrio salipaludis</name>
    <dbReference type="NCBI Taxonomy" id="2032626"/>
    <lineage>
        <taxon>Bacteria</taxon>
        <taxon>Pseudomonadati</taxon>
        <taxon>Pseudomonadota</taxon>
        <taxon>Gammaproteobacteria</taxon>
        <taxon>Oceanospirillales</taxon>
        <taxon>Halomonadaceae</taxon>
        <taxon>Halovibrio</taxon>
    </lineage>
</organism>
<dbReference type="GO" id="GO:0004175">
    <property type="term" value="F:endopeptidase activity"/>
    <property type="evidence" value="ECO:0007669"/>
    <property type="project" value="TreeGrafter"/>
</dbReference>
<evidence type="ECO:0000256" key="2">
    <source>
        <dbReference type="ARBA" id="ARBA00022670"/>
    </source>
</evidence>
<dbReference type="Gene3D" id="2.30.42.10">
    <property type="match status" value="1"/>
</dbReference>
<dbReference type="FunFam" id="2.30.42.10:FF:000063">
    <property type="entry name" value="Peptidase, S41 family"/>
    <property type="match status" value="1"/>
</dbReference>
<dbReference type="CDD" id="cd06782">
    <property type="entry name" value="cpPDZ_CPP-like"/>
    <property type="match status" value="1"/>
</dbReference>
<dbReference type="EMBL" id="NSKD01000012">
    <property type="protein sequence ID" value="PAU76395.1"/>
    <property type="molecule type" value="Genomic_DNA"/>
</dbReference>
<dbReference type="Gene3D" id="3.30.750.44">
    <property type="match status" value="1"/>
</dbReference>
<dbReference type="RefSeq" id="WP_095618703.1">
    <property type="nucleotide sequence ID" value="NZ_NSKD01000012.1"/>
</dbReference>
<dbReference type="GO" id="GO:0006508">
    <property type="term" value="P:proteolysis"/>
    <property type="evidence" value="ECO:0007669"/>
    <property type="project" value="UniProtKB-KW"/>
</dbReference>
<dbReference type="Pfam" id="PF03572">
    <property type="entry name" value="Peptidase_S41"/>
    <property type="match status" value="1"/>
</dbReference>
<protein>
    <submittedName>
        <fullName evidence="9">Peptidase S41</fullName>
    </submittedName>
</protein>
<evidence type="ECO:0000256" key="7">
    <source>
        <dbReference type="SAM" id="SignalP"/>
    </source>
</evidence>
<dbReference type="PROSITE" id="PS50106">
    <property type="entry name" value="PDZ"/>
    <property type="match status" value="1"/>
</dbReference>
<evidence type="ECO:0000259" key="8">
    <source>
        <dbReference type="PROSITE" id="PS50106"/>
    </source>
</evidence>
<comment type="similarity">
    <text evidence="1 5">Belongs to the peptidase S41A family.</text>
</comment>
<keyword evidence="4 5" id="KW-0720">Serine protease</keyword>
<dbReference type="Proteomes" id="UP000218896">
    <property type="component" value="Unassembled WGS sequence"/>
</dbReference>
<dbReference type="InterPro" id="IPR004447">
    <property type="entry name" value="Peptidase_S41A"/>
</dbReference>
<keyword evidence="2 5" id="KW-0645">Protease</keyword>
<evidence type="ECO:0000256" key="3">
    <source>
        <dbReference type="ARBA" id="ARBA00022801"/>
    </source>
</evidence>
<evidence type="ECO:0000313" key="10">
    <source>
        <dbReference type="Proteomes" id="UP000218896"/>
    </source>
</evidence>
<dbReference type="SMART" id="SM00228">
    <property type="entry name" value="PDZ"/>
    <property type="match status" value="1"/>
</dbReference>
<dbReference type="PANTHER" id="PTHR32060">
    <property type="entry name" value="TAIL-SPECIFIC PROTEASE"/>
    <property type="match status" value="1"/>
</dbReference>
<dbReference type="SMART" id="SM00245">
    <property type="entry name" value="TSPc"/>
    <property type="match status" value="1"/>
</dbReference>
<evidence type="ECO:0000313" key="9">
    <source>
        <dbReference type="EMBL" id="PAU76395.1"/>
    </source>
</evidence>
<comment type="caution">
    <text evidence="9">The sequence shown here is derived from an EMBL/GenBank/DDBJ whole genome shotgun (WGS) entry which is preliminary data.</text>
</comment>
<dbReference type="InterPro" id="IPR001478">
    <property type="entry name" value="PDZ"/>
</dbReference>
<evidence type="ECO:0000256" key="4">
    <source>
        <dbReference type="ARBA" id="ARBA00022825"/>
    </source>
</evidence>
<proteinExistence type="inferred from homology"/>
<accession>A0A2A2EVF8</accession>
<dbReference type="Pfam" id="PF13180">
    <property type="entry name" value="PDZ_2"/>
    <property type="match status" value="1"/>
</dbReference>
<dbReference type="FunFam" id="3.90.226.10:FF:000029">
    <property type="entry name" value="Peptidase, S41 family"/>
    <property type="match status" value="1"/>
</dbReference>
<dbReference type="GO" id="GO:0030288">
    <property type="term" value="C:outer membrane-bounded periplasmic space"/>
    <property type="evidence" value="ECO:0007669"/>
    <property type="project" value="TreeGrafter"/>
</dbReference>
<feature type="region of interest" description="Disordered" evidence="6">
    <location>
        <begin position="409"/>
        <end position="477"/>
    </location>
</feature>
<evidence type="ECO:0000256" key="5">
    <source>
        <dbReference type="RuleBase" id="RU004404"/>
    </source>
</evidence>
<dbReference type="InterPro" id="IPR029045">
    <property type="entry name" value="ClpP/crotonase-like_dom_sf"/>
</dbReference>
<feature type="signal peptide" evidence="7">
    <location>
        <begin position="1"/>
        <end position="27"/>
    </location>
</feature>
<dbReference type="SUPFAM" id="SSF52096">
    <property type="entry name" value="ClpP/crotonase"/>
    <property type="match status" value="1"/>
</dbReference>
<dbReference type="InterPro" id="IPR036034">
    <property type="entry name" value="PDZ_sf"/>
</dbReference>
<dbReference type="InterPro" id="IPR005151">
    <property type="entry name" value="Tail-specific_protease"/>
</dbReference>